<evidence type="ECO:0000313" key="2">
    <source>
        <dbReference type="EMBL" id="CAH4036190.1"/>
    </source>
</evidence>
<comment type="caution">
    <text evidence="2">The sequence shown here is derived from an EMBL/GenBank/DDBJ whole genome shotgun (WGS) entry which is preliminary data.</text>
</comment>
<name>A0A9P0TWF7_PIEBR</name>
<sequence length="165" mass="18631">MTSKNHQLAKVFCRTWTEALKKVSSSLKALLNKIPMVCGINSPVIQTVKEITKDQDVNDNLCKMAFDEIRQVSSSCRGGTVKWSHIEEFYNKDRENPNRVCSSFNPAPLTTSTEWQTENQRAPSRSNFKPFGCSWNICQKEGGQDAPGTTGAGQAFRRRRSRQEV</sequence>
<evidence type="ECO:0000256" key="1">
    <source>
        <dbReference type="SAM" id="MobiDB-lite"/>
    </source>
</evidence>
<accession>A0A9P0TWF7</accession>
<organism evidence="2 3">
    <name type="scientific">Pieris brassicae</name>
    <name type="common">White butterfly</name>
    <name type="synonym">Large white butterfly</name>
    <dbReference type="NCBI Taxonomy" id="7116"/>
    <lineage>
        <taxon>Eukaryota</taxon>
        <taxon>Metazoa</taxon>
        <taxon>Ecdysozoa</taxon>
        <taxon>Arthropoda</taxon>
        <taxon>Hexapoda</taxon>
        <taxon>Insecta</taxon>
        <taxon>Pterygota</taxon>
        <taxon>Neoptera</taxon>
        <taxon>Endopterygota</taxon>
        <taxon>Lepidoptera</taxon>
        <taxon>Glossata</taxon>
        <taxon>Ditrysia</taxon>
        <taxon>Papilionoidea</taxon>
        <taxon>Pieridae</taxon>
        <taxon>Pierinae</taxon>
        <taxon>Pieris</taxon>
    </lineage>
</organism>
<dbReference type="EMBL" id="CALOZG010000058">
    <property type="protein sequence ID" value="CAH4036190.1"/>
    <property type="molecule type" value="Genomic_DNA"/>
</dbReference>
<dbReference type="Proteomes" id="UP001152562">
    <property type="component" value="Unassembled WGS sequence"/>
</dbReference>
<reference evidence="2" key="1">
    <citation type="submission" date="2022-05" db="EMBL/GenBank/DDBJ databases">
        <authorList>
            <person name="Okamura Y."/>
        </authorList>
    </citation>
    <scope>NUCLEOTIDE SEQUENCE</scope>
</reference>
<protein>
    <submittedName>
        <fullName evidence="2">Uncharacterized protein</fullName>
    </submittedName>
</protein>
<dbReference type="AlphaFoldDB" id="A0A9P0TWF7"/>
<feature type="compositionally biased region" description="Basic residues" evidence="1">
    <location>
        <begin position="156"/>
        <end position="165"/>
    </location>
</feature>
<gene>
    <name evidence="2" type="ORF">PIBRA_LOCUS12028</name>
</gene>
<evidence type="ECO:0000313" key="3">
    <source>
        <dbReference type="Proteomes" id="UP001152562"/>
    </source>
</evidence>
<proteinExistence type="predicted"/>
<feature type="region of interest" description="Disordered" evidence="1">
    <location>
        <begin position="141"/>
        <end position="165"/>
    </location>
</feature>
<keyword evidence="3" id="KW-1185">Reference proteome</keyword>